<keyword evidence="3" id="KW-1185">Reference proteome</keyword>
<comment type="caution">
    <text evidence="2">The sequence shown here is derived from an EMBL/GenBank/DDBJ whole genome shotgun (WGS) entry which is preliminary data.</text>
</comment>
<dbReference type="Proteomes" id="UP000527355">
    <property type="component" value="Unassembled WGS sequence"/>
</dbReference>
<sequence length="231" mass="25661">MLVLKNSGVQRIPGCEPEPVEKLRKLLRGEDRGHIPQQFLEELLGDIMALEAEQVQRRNQPAHLSWELELLIEACTRITDLEENTHALRGTVKTLEEENQQLRKEPSSLCDLTVARAGSLALQLEELGTQLTQDKANSQKEELEGELQSNIANTVRPSRATQVGPPERMPPWRPRLPEGASGITALSWSLISDSWVTSSLAQLQLRPAILSRCRPRGQVLPPRDTGHLGGG</sequence>
<accession>A0A7J7ZYP8</accession>
<evidence type="ECO:0000313" key="2">
    <source>
        <dbReference type="EMBL" id="KAF6379006.1"/>
    </source>
</evidence>
<dbReference type="EMBL" id="JABWUV010000002">
    <property type="protein sequence ID" value="KAF6379006.1"/>
    <property type="molecule type" value="Genomic_DNA"/>
</dbReference>
<reference evidence="2 3" key="1">
    <citation type="journal article" date="2020" name="Nature">
        <title>Six reference-quality genomes reveal evolution of bat adaptations.</title>
        <authorList>
            <person name="Jebb D."/>
            <person name="Huang Z."/>
            <person name="Pippel M."/>
            <person name="Hughes G.M."/>
            <person name="Lavrichenko K."/>
            <person name="Devanna P."/>
            <person name="Winkler S."/>
            <person name="Jermiin L.S."/>
            <person name="Skirmuntt E.C."/>
            <person name="Katzourakis A."/>
            <person name="Burkitt-Gray L."/>
            <person name="Ray D.A."/>
            <person name="Sullivan K.A.M."/>
            <person name="Roscito J.G."/>
            <person name="Kirilenko B.M."/>
            <person name="Davalos L.M."/>
            <person name="Corthals A.P."/>
            <person name="Power M.L."/>
            <person name="Jones G."/>
            <person name="Ransome R.D."/>
            <person name="Dechmann D.K.N."/>
            <person name="Locatelli A.G."/>
            <person name="Puechmaille S.J."/>
            <person name="Fedrigo O."/>
            <person name="Jarvis E.D."/>
            <person name="Hiller M."/>
            <person name="Vernes S.C."/>
            <person name="Myers E.W."/>
            <person name="Teeling E.C."/>
        </authorList>
    </citation>
    <scope>NUCLEOTIDE SEQUENCE [LARGE SCALE GENOMIC DNA]</scope>
    <source>
        <strain evidence="2">MMyoMyo1</strain>
        <tissue evidence="2">Flight muscle</tissue>
    </source>
</reference>
<dbReference type="AlphaFoldDB" id="A0A7J7ZYP8"/>
<dbReference type="VEuPathDB" id="HostDB:LOC118655060"/>
<proteinExistence type="predicted"/>
<protein>
    <submittedName>
        <fullName evidence="2">Uncharacterized protein</fullName>
    </submittedName>
</protein>
<keyword evidence="1" id="KW-0175">Coiled coil</keyword>
<feature type="coiled-coil region" evidence="1">
    <location>
        <begin position="78"/>
        <end position="105"/>
    </location>
</feature>
<name>A0A7J7ZYP8_MYOMY</name>
<organism evidence="2 3">
    <name type="scientific">Myotis myotis</name>
    <name type="common">Greater mouse-eared bat</name>
    <name type="synonym">Vespertilio myotis</name>
    <dbReference type="NCBI Taxonomy" id="51298"/>
    <lineage>
        <taxon>Eukaryota</taxon>
        <taxon>Metazoa</taxon>
        <taxon>Chordata</taxon>
        <taxon>Craniata</taxon>
        <taxon>Vertebrata</taxon>
        <taxon>Euteleostomi</taxon>
        <taxon>Mammalia</taxon>
        <taxon>Eutheria</taxon>
        <taxon>Laurasiatheria</taxon>
        <taxon>Chiroptera</taxon>
        <taxon>Yangochiroptera</taxon>
        <taxon>Vespertilionidae</taxon>
        <taxon>Myotis</taxon>
    </lineage>
</organism>
<evidence type="ECO:0000256" key="1">
    <source>
        <dbReference type="SAM" id="Coils"/>
    </source>
</evidence>
<evidence type="ECO:0000313" key="3">
    <source>
        <dbReference type="Proteomes" id="UP000527355"/>
    </source>
</evidence>
<gene>
    <name evidence="2" type="ORF">mMyoMyo1_009876</name>
</gene>